<feature type="transmembrane region" description="Helical" evidence="6">
    <location>
        <begin position="193"/>
        <end position="214"/>
    </location>
</feature>
<dbReference type="Pfam" id="PF13520">
    <property type="entry name" value="AA_permease_2"/>
    <property type="match status" value="1"/>
</dbReference>
<dbReference type="eggNOG" id="arCOG00009">
    <property type="taxonomic scope" value="Archaea"/>
</dbReference>
<organism evidence="7 8">
    <name type="scientific">Pyrobaculum ferrireducens</name>
    <dbReference type="NCBI Taxonomy" id="1104324"/>
    <lineage>
        <taxon>Archaea</taxon>
        <taxon>Thermoproteota</taxon>
        <taxon>Thermoprotei</taxon>
        <taxon>Thermoproteales</taxon>
        <taxon>Thermoproteaceae</taxon>
        <taxon>Pyrobaculum</taxon>
    </lineage>
</organism>
<dbReference type="PIRSF" id="PIRSF006060">
    <property type="entry name" value="AA_transporter"/>
    <property type="match status" value="1"/>
</dbReference>
<dbReference type="Proteomes" id="UP000005867">
    <property type="component" value="Chromosome"/>
</dbReference>
<reference evidence="7 8" key="1">
    <citation type="journal article" date="2012" name="J. Bacteriol.">
        <title>Complete genome sequence of strain 1860, a crenarchaeon of the genus pyrobaculum able to grow with various electron acceptors.</title>
        <authorList>
            <person name="Mardanov A.V."/>
            <person name="Gumerov V.M."/>
            <person name="Slobodkina G.B."/>
            <person name="Beletsky A.V."/>
            <person name="Bonch-Osmolovskaya E.A."/>
            <person name="Ravin N.V."/>
            <person name="Skryabin K.G."/>
        </authorList>
    </citation>
    <scope>NUCLEOTIDE SEQUENCE [LARGE SCALE GENOMIC DNA]</scope>
    <source>
        <strain evidence="7 8">1860</strain>
    </source>
</reference>
<accession>G7VIJ4</accession>
<name>G7VIJ4_9CREN</name>
<feature type="transmembrane region" description="Helical" evidence="6">
    <location>
        <begin position="226"/>
        <end position="251"/>
    </location>
</feature>
<dbReference type="HOGENOM" id="CLU_007946_15_12_2"/>
<proteinExistence type="predicted"/>
<evidence type="ECO:0000256" key="6">
    <source>
        <dbReference type="SAM" id="Phobius"/>
    </source>
</evidence>
<dbReference type="EMBL" id="CP003098">
    <property type="protein sequence ID" value="AET33474.1"/>
    <property type="molecule type" value="Genomic_DNA"/>
</dbReference>
<feature type="transmembrane region" description="Helical" evidence="6">
    <location>
        <begin position="84"/>
        <end position="106"/>
    </location>
</feature>
<dbReference type="RefSeq" id="WP_014289299.1">
    <property type="nucleotide sequence ID" value="NC_016645.1"/>
</dbReference>
<evidence type="ECO:0000256" key="2">
    <source>
        <dbReference type="ARBA" id="ARBA00022475"/>
    </source>
</evidence>
<gene>
    <name evidence="7" type="ORF">P186_2080</name>
</gene>
<evidence type="ECO:0000256" key="1">
    <source>
        <dbReference type="ARBA" id="ARBA00004651"/>
    </source>
</evidence>
<comment type="subcellular location">
    <subcellularLocation>
        <location evidence="1">Cell membrane</location>
        <topology evidence="1">Multi-pass membrane protein</topology>
    </subcellularLocation>
</comment>
<evidence type="ECO:0000313" key="8">
    <source>
        <dbReference type="Proteomes" id="UP000005867"/>
    </source>
</evidence>
<feature type="transmembrane region" description="Helical" evidence="6">
    <location>
        <begin position="377"/>
        <end position="405"/>
    </location>
</feature>
<sequence>MGELSRQWLRRRLGVFDIYALVHADVQSTFYFLAGYVALAAGLWGFVGTVYGVVLMAAIALTYGEMGSRFPETGGSYLYVKYSFGAAVAYLSTWLLAFDQVVMIAYGTIDAAKAVLKLLHGATGAFEVLLALVFSGVLFLLALLGIRESASWGKAVAVMDLTLMFSLIVTALATRPSAPPFFNWGGVEAANLFLAFSLLSRGFTGLDALGQLAGEAREPLVQVPKATVLLITIGALGALGLMASIMSALTPHDLTDPAIAPVLLAEKMHPVLYYLVAANIIAVMLTAALTGYIAFSRLTYILADEGHLPPHFWRLHKRFRTPHISLTVAFTASLLLIYVGEIKIILAIYALGSLINYLLVALALAKASRSGTLHGAFSTPLIAGVPLSVWMAIALIPIGIALTLIEKYPYLWAWGLWIAAGAVLYYYRKTAARSRP</sequence>
<feature type="transmembrane region" description="Helical" evidence="6">
    <location>
        <begin position="155"/>
        <end position="173"/>
    </location>
</feature>
<evidence type="ECO:0000256" key="3">
    <source>
        <dbReference type="ARBA" id="ARBA00022692"/>
    </source>
</evidence>
<feature type="transmembrane region" description="Helical" evidence="6">
    <location>
        <begin position="30"/>
        <end position="63"/>
    </location>
</feature>
<feature type="transmembrane region" description="Helical" evidence="6">
    <location>
        <begin position="323"/>
        <end position="340"/>
    </location>
</feature>
<dbReference type="KEGG" id="pyr:P186_2080"/>
<dbReference type="OrthoDB" id="43026at2157"/>
<feature type="transmembrane region" description="Helical" evidence="6">
    <location>
        <begin position="271"/>
        <end position="295"/>
    </location>
</feature>
<feature type="transmembrane region" description="Helical" evidence="6">
    <location>
        <begin position="346"/>
        <end position="365"/>
    </location>
</feature>
<dbReference type="InterPro" id="IPR050367">
    <property type="entry name" value="APC_superfamily"/>
</dbReference>
<evidence type="ECO:0000313" key="7">
    <source>
        <dbReference type="EMBL" id="AET33474.1"/>
    </source>
</evidence>
<keyword evidence="4 6" id="KW-1133">Transmembrane helix</keyword>
<dbReference type="BioCyc" id="PSP1104324:GJSN-2030-MONOMER"/>
<evidence type="ECO:0000256" key="5">
    <source>
        <dbReference type="ARBA" id="ARBA00023136"/>
    </source>
</evidence>
<dbReference type="AlphaFoldDB" id="G7VIJ4"/>
<dbReference type="STRING" id="1104324.P186_2080"/>
<dbReference type="PANTHER" id="PTHR42770:SF7">
    <property type="entry name" value="MEMBRANE PROTEIN"/>
    <property type="match status" value="1"/>
</dbReference>
<dbReference type="GeneID" id="11596567"/>
<keyword evidence="5 6" id="KW-0472">Membrane</keyword>
<feature type="transmembrane region" description="Helical" evidence="6">
    <location>
        <begin position="118"/>
        <end position="143"/>
    </location>
</feature>
<dbReference type="InterPro" id="IPR002293">
    <property type="entry name" value="AA/rel_permease1"/>
</dbReference>
<keyword evidence="2" id="KW-1003">Cell membrane</keyword>
<feature type="transmembrane region" description="Helical" evidence="6">
    <location>
        <begin position="411"/>
        <end position="427"/>
    </location>
</feature>
<dbReference type="Gene3D" id="1.20.1740.10">
    <property type="entry name" value="Amino acid/polyamine transporter I"/>
    <property type="match status" value="1"/>
</dbReference>
<keyword evidence="8" id="KW-1185">Reference proteome</keyword>
<evidence type="ECO:0000256" key="4">
    <source>
        <dbReference type="ARBA" id="ARBA00022989"/>
    </source>
</evidence>
<dbReference type="GO" id="GO:0005886">
    <property type="term" value="C:plasma membrane"/>
    <property type="evidence" value="ECO:0007669"/>
    <property type="project" value="UniProtKB-SubCell"/>
</dbReference>
<dbReference type="GO" id="GO:0022857">
    <property type="term" value="F:transmembrane transporter activity"/>
    <property type="evidence" value="ECO:0007669"/>
    <property type="project" value="InterPro"/>
</dbReference>
<dbReference type="PANTHER" id="PTHR42770">
    <property type="entry name" value="AMINO ACID TRANSPORTER-RELATED"/>
    <property type="match status" value="1"/>
</dbReference>
<protein>
    <submittedName>
        <fullName evidence="7">Amino acid permease</fullName>
    </submittedName>
</protein>
<keyword evidence="3 6" id="KW-0812">Transmembrane</keyword>